<dbReference type="AlphaFoldDB" id="A0ABD0LIS4"/>
<dbReference type="Proteomes" id="UP001519460">
    <property type="component" value="Unassembled WGS sequence"/>
</dbReference>
<name>A0ABD0LIS4_9CAEN</name>
<evidence type="ECO:0000256" key="5">
    <source>
        <dbReference type="SAM" id="SignalP"/>
    </source>
</evidence>
<dbReference type="PROSITE" id="PS50871">
    <property type="entry name" value="C1Q"/>
    <property type="match status" value="1"/>
</dbReference>
<evidence type="ECO:0000256" key="4">
    <source>
        <dbReference type="SAM" id="Coils"/>
    </source>
</evidence>
<evidence type="ECO:0000256" key="1">
    <source>
        <dbReference type="ARBA" id="ARBA00004613"/>
    </source>
</evidence>
<gene>
    <name evidence="7" type="ORF">BaRGS_00009381</name>
</gene>
<feature type="domain" description="C1q" evidence="6">
    <location>
        <begin position="72"/>
        <end position="204"/>
    </location>
</feature>
<proteinExistence type="predicted"/>
<feature type="signal peptide" evidence="5">
    <location>
        <begin position="1"/>
        <end position="24"/>
    </location>
</feature>
<dbReference type="SMART" id="SM00110">
    <property type="entry name" value="C1Q"/>
    <property type="match status" value="1"/>
</dbReference>
<evidence type="ECO:0000256" key="2">
    <source>
        <dbReference type="ARBA" id="ARBA00022525"/>
    </source>
</evidence>
<dbReference type="InterPro" id="IPR008983">
    <property type="entry name" value="Tumour_necrosis_fac-like_dom"/>
</dbReference>
<dbReference type="InterPro" id="IPR050822">
    <property type="entry name" value="Cerebellin_Synaptic_Org"/>
</dbReference>
<dbReference type="PANTHER" id="PTHR22923">
    <property type="entry name" value="CEREBELLIN-RELATED"/>
    <property type="match status" value="1"/>
</dbReference>
<feature type="chain" id="PRO_5044871202" description="C1q domain-containing protein" evidence="5">
    <location>
        <begin position="25"/>
        <end position="204"/>
    </location>
</feature>
<protein>
    <recommendedName>
        <fullName evidence="6">C1q domain-containing protein</fullName>
    </recommendedName>
</protein>
<dbReference type="Pfam" id="PF00386">
    <property type="entry name" value="C1q"/>
    <property type="match status" value="1"/>
</dbReference>
<dbReference type="GO" id="GO:0005576">
    <property type="term" value="C:extracellular region"/>
    <property type="evidence" value="ECO:0007669"/>
    <property type="project" value="UniProtKB-SubCell"/>
</dbReference>
<keyword evidence="4" id="KW-0175">Coiled coil</keyword>
<keyword evidence="3 5" id="KW-0732">Signal</keyword>
<organism evidence="7 8">
    <name type="scientific">Batillaria attramentaria</name>
    <dbReference type="NCBI Taxonomy" id="370345"/>
    <lineage>
        <taxon>Eukaryota</taxon>
        <taxon>Metazoa</taxon>
        <taxon>Spiralia</taxon>
        <taxon>Lophotrochozoa</taxon>
        <taxon>Mollusca</taxon>
        <taxon>Gastropoda</taxon>
        <taxon>Caenogastropoda</taxon>
        <taxon>Sorbeoconcha</taxon>
        <taxon>Cerithioidea</taxon>
        <taxon>Batillariidae</taxon>
        <taxon>Batillaria</taxon>
    </lineage>
</organism>
<dbReference type="InterPro" id="IPR001073">
    <property type="entry name" value="C1q_dom"/>
</dbReference>
<keyword evidence="2" id="KW-0964">Secreted</keyword>
<accession>A0ABD0LIS4</accession>
<comment type="caution">
    <text evidence="7">The sequence shown here is derived from an EMBL/GenBank/DDBJ whole genome shotgun (WGS) entry which is preliminary data.</text>
</comment>
<evidence type="ECO:0000256" key="3">
    <source>
        <dbReference type="ARBA" id="ARBA00022729"/>
    </source>
</evidence>
<comment type="subcellular location">
    <subcellularLocation>
        <location evidence="1">Secreted</location>
    </subcellularLocation>
</comment>
<evidence type="ECO:0000313" key="7">
    <source>
        <dbReference type="EMBL" id="KAK7499406.1"/>
    </source>
</evidence>
<keyword evidence="8" id="KW-1185">Reference proteome</keyword>
<dbReference type="PRINTS" id="PR00007">
    <property type="entry name" value="COMPLEMNTC1Q"/>
</dbReference>
<evidence type="ECO:0000259" key="6">
    <source>
        <dbReference type="PROSITE" id="PS50871"/>
    </source>
</evidence>
<dbReference type="SUPFAM" id="SSF49842">
    <property type="entry name" value="TNF-like"/>
    <property type="match status" value="1"/>
</dbReference>
<dbReference type="EMBL" id="JACVVK020000044">
    <property type="protein sequence ID" value="KAK7499406.1"/>
    <property type="molecule type" value="Genomic_DNA"/>
</dbReference>
<feature type="coiled-coil region" evidence="4">
    <location>
        <begin position="45"/>
        <end position="76"/>
    </location>
</feature>
<evidence type="ECO:0000313" key="8">
    <source>
        <dbReference type="Proteomes" id="UP001519460"/>
    </source>
</evidence>
<dbReference type="Gene3D" id="2.60.120.40">
    <property type="match status" value="1"/>
</dbReference>
<sequence>MATAKLQVTWGIFFLLCGFVSTMADNAPISRARRSDDTDPITPVVAQHSQELAELRAELSALKAVTESQKAELENVVCFTVRFSQADIAGLGQNQPIKFDVVQYDVGNGYEKGSGTFTAPVAGTYVFFLGLQRHGSDEETIILAIKKGDATIGVAEAGYSPYEHGSMLVTAHLERGDVISVQAVRGTTVFGGMSTSFSGFRISP</sequence>
<dbReference type="PANTHER" id="PTHR22923:SF116">
    <property type="entry name" value="C1Q DOMAIN-CONTAINING PROTEIN"/>
    <property type="match status" value="1"/>
</dbReference>
<reference evidence="7 8" key="1">
    <citation type="journal article" date="2023" name="Sci. Data">
        <title>Genome assembly of the Korean intertidal mud-creeper Batillaria attramentaria.</title>
        <authorList>
            <person name="Patra A.K."/>
            <person name="Ho P.T."/>
            <person name="Jun S."/>
            <person name="Lee S.J."/>
            <person name="Kim Y."/>
            <person name="Won Y.J."/>
        </authorList>
    </citation>
    <scope>NUCLEOTIDE SEQUENCE [LARGE SCALE GENOMIC DNA]</scope>
    <source>
        <strain evidence="7">Wonlab-2016</strain>
    </source>
</reference>